<comment type="caution">
    <text evidence="3">The sequence shown here is derived from an EMBL/GenBank/DDBJ whole genome shotgun (WGS) entry which is preliminary data.</text>
</comment>
<evidence type="ECO:0000313" key="4">
    <source>
        <dbReference type="Proteomes" id="UP000028838"/>
    </source>
</evidence>
<sequence>MVAKRTVLLSSAAVAAATLFSRFSASAEEHELPTAWTSMTVASSRAPLGTTEVPHGLLPEDSRGGRILGDQNRVLSPPQASEKVQIPTAVESGGGRGAAVENSGARPAFEERAEDREPGAKRRTPALDSSAEEAQVTRRRSAGLAPWAREDRSSPLLTVAVTVLAVAITSAAVDCVKGVTPKLSNAIDKELKELASRRPSQELDSGADTLPQASRVWRMTGCSPASGFVAFFASRSSPSDVSSFLHQDEKVSLCERNEVCGAALQFPIDAGTARAGFIFSFPSSFSLYVRKTICAPRFFRLWTKARAVTKTLLSDASLPNFQAVMLLRHLMRSDNCSHRVLPGFLLVLDCDCTFSATA</sequence>
<dbReference type="EMBL" id="AEYH02001276">
    <property type="protein sequence ID" value="KFG51539.1"/>
    <property type="molecule type" value="Genomic_DNA"/>
</dbReference>
<dbReference type="VEuPathDB" id="ToxoDB:TGFOU_244165"/>
<feature type="compositionally biased region" description="Basic and acidic residues" evidence="1">
    <location>
        <begin position="108"/>
        <end position="120"/>
    </location>
</feature>
<evidence type="ECO:0008006" key="5">
    <source>
        <dbReference type="Google" id="ProtNLM"/>
    </source>
</evidence>
<feature type="chain" id="PRO_5001809944" description="Transmembrane protein" evidence="2">
    <location>
        <begin position="28"/>
        <end position="358"/>
    </location>
</feature>
<proteinExistence type="predicted"/>
<feature type="signal peptide" evidence="2">
    <location>
        <begin position="1"/>
        <end position="27"/>
    </location>
</feature>
<dbReference type="OrthoDB" id="10495661at2759"/>
<organism evidence="3 4">
    <name type="scientific">Toxoplasma gondii FOU</name>
    <dbReference type="NCBI Taxonomy" id="943167"/>
    <lineage>
        <taxon>Eukaryota</taxon>
        <taxon>Sar</taxon>
        <taxon>Alveolata</taxon>
        <taxon>Apicomplexa</taxon>
        <taxon>Conoidasida</taxon>
        <taxon>Coccidia</taxon>
        <taxon>Eucoccidiorida</taxon>
        <taxon>Eimeriorina</taxon>
        <taxon>Sarcocystidae</taxon>
        <taxon>Toxoplasma</taxon>
    </lineage>
</organism>
<reference evidence="3 4" key="1">
    <citation type="submission" date="2014-07" db="EMBL/GenBank/DDBJ databases">
        <authorList>
            <person name="Sibley D."/>
            <person name="Venepally P."/>
            <person name="Karamycheva S."/>
            <person name="Hadjithomas M."/>
            <person name="Khan A."/>
            <person name="Brunk B."/>
            <person name="Roos D."/>
            <person name="Caler E."/>
            <person name="Lorenzi H."/>
        </authorList>
    </citation>
    <scope>NUCLEOTIDE SEQUENCE [LARGE SCALE GENOMIC DNA]</scope>
    <source>
        <strain evidence="3 4">FOU</strain>
    </source>
</reference>
<evidence type="ECO:0000256" key="1">
    <source>
        <dbReference type="SAM" id="MobiDB-lite"/>
    </source>
</evidence>
<feature type="region of interest" description="Disordered" evidence="1">
    <location>
        <begin position="77"/>
        <end position="144"/>
    </location>
</feature>
<gene>
    <name evidence="3" type="ORF">TGFOU_244165</name>
</gene>
<accession>A0A086L4H1</accession>
<dbReference type="AlphaFoldDB" id="A0A086L4H1"/>
<evidence type="ECO:0000256" key="2">
    <source>
        <dbReference type="SAM" id="SignalP"/>
    </source>
</evidence>
<protein>
    <recommendedName>
        <fullName evidence="5">Transmembrane protein</fullName>
    </recommendedName>
</protein>
<dbReference type="Proteomes" id="UP000028838">
    <property type="component" value="Unassembled WGS sequence"/>
</dbReference>
<keyword evidence="2" id="KW-0732">Signal</keyword>
<evidence type="ECO:0000313" key="3">
    <source>
        <dbReference type="EMBL" id="KFG51539.1"/>
    </source>
</evidence>
<name>A0A086L4H1_TOXGO</name>